<evidence type="ECO:0000313" key="5">
    <source>
        <dbReference type="EMBL" id="PJG60188.1"/>
    </source>
</evidence>
<feature type="chain" id="PRO_5014134608" evidence="4">
    <location>
        <begin position="23"/>
        <end position="891"/>
    </location>
</feature>
<feature type="region of interest" description="Disordered" evidence="2">
    <location>
        <begin position="240"/>
        <end position="259"/>
    </location>
</feature>
<proteinExistence type="predicted"/>
<keyword evidence="1" id="KW-0175">Coiled coil</keyword>
<keyword evidence="3" id="KW-0812">Transmembrane</keyword>
<evidence type="ECO:0000256" key="4">
    <source>
        <dbReference type="SAM" id="SignalP"/>
    </source>
</evidence>
<dbReference type="AlphaFoldDB" id="A0A2H9U859"/>
<feature type="compositionally biased region" description="Low complexity" evidence="2">
    <location>
        <begin position="240"/>
        <end position="249"/>
    </location>
</feature>
<dbReference type="Proteomes" id="UP000235861">
    <property type="component" value="Unassembled WGS sequence"/>
</dbReference>
<accession>A0A2H9U859</accession>
<gene>
    <name evidence="5" type="ORF">CUC53_03150</name>
</gene>
<dbReference type="NCBIfam" id="TIGR03504">
    <property type="entry name" value="FimV_Cterm"/>
    <property type="match status" value="1"/>
</dbReference>
<feature type="compositionally biased region" description="Low complexity" evidence="2">
    <location>
        <begin position="171"/>
        <end position="180"/>
    </location>
</feature>
<evidence type="ECO:0000256" key="3">
    <source>
        <dbReference type="SAM" id="Phobius"/>
    </source>
</evidence>
<dbReference type="InterPro" id="IPR038440">
    <property type="entry name" value="FimV_C_sf"/>
</dbReference>
<keyword evidence="4" id="KW-0732">Signal</keyword>
<dbReference type="InterPro" id="IPR020011">
    <property type="entry name" value="FimV_C"/>
</dbReference>
<protein>
    <submittedName>
        <fullName evidence="5">Pilus assembly protein FimV</fullName>
    </submittedName>
</protein>
<evidence type="ECO:0000313" key="6">
    <source>
        <dbReference type="Proteomes" id="UP000235861"/>
    </source>
</evidence>
<dbReference type="EMBL" id="PGGC01000024">
    <property type="protein sequence ID" value="PJG60188.1"/>
    <property type="molecule type" value="Genomic_DNA"/>
</dbReference>
<organism evidence="5 6">
    <name type="scientific">Aeromonas cavernicola</name>
    <dbReference type="NCBI Taxonomy" id="1006623"/>
    <lineage>
        <taxon>Bacteria</taxon>
        <taxon>Pseudomonadati</taxon>
        <taxon>Pseudomonadota</taxon>
        <taxon>Gammaproteobacteria</taxon>
        <taxon>Aeromonadales</taxon>
        <taxon>Aeromonadaceae</taxon>
        <taxon>Aeromonas</taxon>
    </lineage>
</organism>
<feature type="coiled-coil region" evidence="1">
    <location>
        <begin position="271"/>
        <end position="322"/>
    </location>
</feature>
<feature type="region of interest" description="Disordered" evidence="2">
    <location>
        <begin position="870"/>
        <end position="891"/>
    </location>
</feature>
<keyword evidence="3" id="KW-1133">Transmembrane helix</keyword>
<name>A0A2H9U859_9GAMM</name>
<dbReference type="OrthoDB" id="5298707at2"/>
<evidence type="ECO:0000256" key="2">
    <source>
        <dbReference type="SAM" id="MobiDB-lite"/>
    </source>
</evidence>
<feature type="region of interest" description="Disordered" evidence="2">
    <location>
        <begin position="34"/>
        <end position="56"/>
    </location>
</feature>
<keyword evidence="3" id="KW-0472">Membrane</keyword>
<feature type="region of interest" description="Disordered" evidence="2">
    <location>
        <begin position="171"/>
        <end position="199"/>
    </location>
</feature>
<feature type="transmembrane region" description="Helical" evidence="3">
    <location>
        <begin position="348"/>
        <end position="367"/>
    </location>
</feature>
<sequence>MGHSRITVAILLALGLQGGALAQQSAREPFYVELKGPDEPTPATVSAPPPAPPVARPLRATAQPVARKAAPARARSYGPVRSTDTLWGLASKHRPSNRVSVYQTMVAIYEKNPRSFADGNINHILVGSRILLPTTAEANVITDAQARQRFNQDNASWKGLSPKYLADKQTTKATPVTTLPPAVPATPAPATTAVQPTPSETYPAPIPKPAEVAPVAVSGVKDAAGKEAAEKVIPVAVPATVSSASSTAPAPLPSELDKPVGKPATELALALEDANAQLGQVTEMNHRLKLRLQALTEEIETLKAQLQDQDMLQKELAELKANPTPPVAEAPAAKSSWWMELLSSPLNLAMIILLPVLLVLALVTLWLRARARRELEEQELSLSESTAMVMERDHNEFDQLLSVDVTDEQSMATMPEFYESDDAKLMAAPLDTEVNENEVDLVVSADEPDTAESLPLDSRHESAPDVVPEVASADTDVNADLVSEEALQAALFAELEPELASTDTSETADLVSEEALQAALFAELEPELASTDTPVNADLVSEEAQQAALFAELEPESTDTPVNADLVSEEALQAALFAELAPEPTSADIDINEEALANEEAEQAALFAELVPDLTRADTDINEEKLVNEEAEQAALLAESTPESAGVEIDVNEDVLANEEPEPSLAELAPDLTSAQTHVNAAVPVNEEAKLTALFAKSAADVEPSTDAISLIDELTDEALATVDLSEFEQPFDSQSDAVVDLAAGRHVDEMLAELDLLPSEEPSKNVPEWDPNELALADFENAFSESGSHSVNLEPRSQAQNNDYVDIESLLAEADAAAGEDSYTHLTSDEQARSNGFDGDDGGVGAKLDLARAYLEIDDKESARELLEEAAAEGAGQQRAEATRLLKQLG</sequence>
<feature type="signal peptide" evidence="4">
    <location>
        <begin position="1"/>
        <end position="22"/>
    </location>
</feature>
<dbReference type="InterPro" id="IPR020012">
    <property type="entry name" value="LysM_FimV"/>
</dbReference>
<feature type="region of interest" description="Disordered" evidence="2">
    <location>
        <begin position="822"/>
        <end position="844"/>
    </location>
</feature>
<comment type="caution">
    <text evidence="5">The sequence shown here is derived from an EMBL/GenBank/DDBJ whole genome shotgun (WGS) entry which is preliminary data.</text>
</comment>
<feature type="compositionally biased region" description="Low complexity" evidence="2">
    <location>
        <begin position="188"/>
        <end position="198"/>
    </location>
</feature>
<reference evidence="5 6" key="1">
    <citation type="submission" date="2017-11" db="EMBL/GenBank/DDBJ databases">
        <title>Draft genome sequence of environmental isolate Aeromonas cavernicola sp. nov. MDC 2508.</title>
        <authorList>
            <person name="Colston S.M."/>
            <person name="Navarro A."/>
            <person name="Martinez-Murcia A.J."/>
            <person name="Graf J."/>
        </authorList>
    </citation>
    <scope>NUCLEOTIDE SEQUENCE [LARGE SCALE GENOMIC DNA]</scope>
    <source>
        <strain evidence="5 6">MDC 2508</strain>
    </source>
</reference>
<dbReference type="Gene3D" id="1.20.58.2200">
    <property type="match status" value="1"/>
</dbReference>
<dbReference type="RefSeq" id="WP_100292807.1">
    <property type="nucleotide sequence ID" value="NZ_PGGC01000024.1"/>
</dbReference>
<dbReference type="NCBIfam" id="TIGR03505">
    <property type="entry name" value="FimV_core"/>
    <property type="match status" value="1"/>
</dbReference>
<keyword evidence="6" id="KW-1185">Reference proteome</keyword>
<evidence type="ECO:0000256" key="1">
    <source>
        <dbReference type="SAM" id="Coils"/>
    </source>
</evidence>